<dbReference type="CDD" id="cd00082">
    <property type="entry name" value="HisKA"/>
    <property type="match status" value="1"/>
</dbReference>
<evidence type="ECO:0000259" key="9">
    <source>
        <dbReference type="PROSITE" id="PS50109"/>
    </source>
</evidence>
<dbReference type="AlphaFoldDB" id="A0A5P2H8X4"/>
<name>A0A5P2H8X4_9BURK</name>
<evidence type="ECO:0000256" key="5">
    <source>
        <dbReference type="ARBA" id="ARBA00022741"/>
    </source>
</evidence>
<evidence type="ECO:0000256" key="7">
    <source>
        <dbReference type="ARBA" id="ARBA00022840"/>
    </source>
</evidence>
<dbReference type="EC" id="2.7.13.3" evidence="2"/>
<keyword evidence="7" id="KW-0067">ATP-binding</keyword>
<proteinExistence type="predicted"/>
<dbReference type="Proteomes" id="UP000322822">
    <property type="component" value="Plasmid unnamed1"/>
</dbReference>
<dbReference type="SMART" id="SM00388">
    <property type="entry name" value="HisKA"/>
    <property type="match status" value="1"/>
</dbReference>
<dbReference type="InterPro" id="IPR003661">
    <property type="entry name" value="HisK_dim/P_dom"/>
</dbReference>
<comment type="catalytic activity">
    <reaction evidence="1">
        <text>ATP + protein L-histidine = ADP + protein N-phospho-L-histidine.</text>
        <dbReference type="EC" id="2.7.13.3"/>
    </reaction>
</comment>
<dbReference type="InterPro" id="IPR036097">
    <property type="entry name" value="HisK_dim/P_sf"/>
</dbReference>
<dbReference type="GO" id="GO:0005524">
    <property type="term" value="F:ATP binding"/>
    <property type="evidence" value="ECO:0007669"/>
    <property type="project" value="UniProtKB-KW"/>
</dbReference>
<evidence type="ECO:0000256" key="2">
    <source>
        <dbReference type="ARBA" id="ARBA00012438"/>
    </source>
</evidence>
<keyword evidence="3" id="KW-0597">Phosphoprotein</keyword>
<dbReference type="Pfam" id="PF02518">
    <property type="entry name" value="HATPase_c"/>
    <property type="match status" value="1"/>
</dbReference>
<dbReference type="RefSeq" id="WP_150374000.1">
    <property type="nucleotide sequence ID" value="NZ_CP044066.1"/>
</dbReference>
<evidence type="ECO:0000256" key="6">
    <source>
        <dbReference type="ARBA" id="ARBA00022777"/>
    </source>
</evidence>
<geneLocation type="plasmid" evidence="10">
    <name>unnamed1</name>
</geneLocation>
<dbReference type="GO" id="GO:0000155">
    <property type="term" value="F:phosphorelay sensor kinase activity"/>
    <property type="evidence" value="ECO:0007669"/>
    <property type="project" value="InterPro"/>
</dbReference>
<reference evidence="10 11" key="1">
    <citation type="submission" date="2019-09" db="EMBL/GenBank/DDBJ databases">
        <title>FDA dAtabase for Regulatory Grade micrObial Sequences (FDA-ARGOS): Supporting development and validation of Infectious Disease Dx tests.</title>
        <authorList>
            <person name="Sciortino C."/>
            <person name="Tallon L."/>
            <person name="Sadzewicz L."/>
            <person name="Vavikolanu K."/>
            <person name="Mehta A."/>
            <person name="Aluvathingal J."/>
            <person name="Nadendla S."/>
            <person name="Nandy P."/>
            <person name="Geyer C."/>
            <person name="Yan Y."/>
            <person name="Sichtig H."/>
        </authorList>
    </citation>
    <scope>NUCLEOTIDE SEQUENCE [LARGE SCALE GENOMIC DNA]</scope>
    <source>
        <strain evidence="10 11">FDAARGOS_664</strain>
        <plasmid evidence="10 11">unnamed1</plasmid>
    </source>
</reference>
<protein>
    <recommendedName>
        <fullName evidence="2">histidine kinase</fullName>
        <ecNumber evidence="2">2.7.13.3</ecNumber>
    </recommendedName>
</protein>
<dbReference type="Gene3D" id="1.10.287.130">
    <property type="match status" value="1"/>
</dbReference>
<accession>A0A5P2H8X4</accession>
<dbReference type="InterPro" id="IPR005467">
    <property type="entry name" value="His_kinase_dom"/>
</dbReference>
<dbReference type="SUPFAM" id="SSF55874">
    <property type="entry name" value="ATPase domain of HSP90 chaperone/DNA topoisomerase II/histidine kinase"/>
    <property type="match status" value="1"/>
</dbReference>
<sequence>MHPLAVSMLCISVGIGIRACSLAFRSSGEQARIPRESEGLPEDASQRTGLTTLAGALAHELSQPLTAITSNAHAARELLASNMLEQKLLREILDDIVDDASRASDIVRAVRALVLGEAPHMRPFSVGDMTDQAVELAGANARSRCVVIQRDLAEPLPRAMGDPVEIRLVLLNLLANALDAVTNGCSTDDRSIVIRVKAGDGTLCIAVQDNGCGVAKDDLSRIFRPFYFSKPRGMGLGLSLSRALMERNGGRLKANCNSGRGMTFEFELLQERTHVVMGS</sequence>
<keyword evidence="6" id="KW-0418">Kinase</keyword>
<dbReference type="PROSITE" id="PS50109">
    <property type="entry name" value="HIS_KIN"/>
    <property type="match status" value="1"/>
</dbReference>
<dbReference type="CDD" id="cd00075">
    <property type="entry name" value="HATPase"/>
    <property type="match status" value="1"/>
</dbReference>
<keyword evidence="4" id="KW-0808">Transferase</keyword>
<evidence type="ECO:0000256" key="8">
    <source>
        <dbReference type="ARBA" id="ARBA00023012"/>
    </source>
</evidence>
<evidence type="ECO:0000256" key="1">
    <source>
        <dbReference type="ARBA" id="ARBA00000085"/>
    </source>
</evidence>
<dbReference type="SUPFAM" id="SSF47384">
    <property type="entry name" value="Homodimeric domain of signal transducing histidine kinase"/>
    <property type="match status" value="1"/>
</dbReference>
<dbReference type="OrthoDB" id="8872837at2"/>
<dbReference type="InterPro" id="IPR003594">
    <property type="entry name" value="HATPase_dom"/>
</dbReference>
<evidence type="ECO:0000256" key="3">
    <source>
        <dbReference type="ARBA" id="ARBA00022553"/>
    </source>
</evidence>
<keyword evidence="8" id="KW-0902">Two-component regulatory system</keyword>
<dbReference type="InterPro" id="IPR036890">
    <property type="entry name" value="HATPase_C_sf"/>
</dbReference>
<dbReference type="PRINTS" id="PR00344">
    <property type="entry name" value="BCTRLSENSOR"/>
</dbReference>
<dbReference type="PANTHER" id="PTHR43065:SF10">
    <property type="entry name" value="PEROXIDE STRESS-ACTIVATED HISTIDINE KINASE MAK3"/>
    <property type="match status" value="1"/>
</dbReference>
<dbReference type="Gene3D" id="3.30.565.10">
    <property type="entry name" value="Histidine kinase-like ATPase, C-terminal domain"/>
    <property type="match status" value="1"/>
</dbReference>
<gene>
    <name evidence="10" type="ORF">FOB72_17380</name>
</gene>
<dbReference type="InterPro" id="IPR004358">
    <property type="entry name" value="Sig_transdc_His_kin-like_C"/>
</dbReference>
<dbReference type="SMART" id="SM00387">
    <property type="entry name" value="HATPase_c"/>
    <property type="match status" value="1"/>
</dbReference>
<dbReference type="Pfam" id="PF00512">
    <property type="entry name" value="HisKA"/>
    <property type="match status" value="1"/>
</dbReference>
<evidence type="ECO:0000313" key="10">
    <source>
        <dbReference type="EMBL" id="QET03935.1"/>
    </source>
</evidence>
<dbReference type="EMBL" id="CP044066">
    <property type="protein sequence ID" value="QET03935.1"/>
    <property type="molecule type" value="Genomic_DNA"/>
</dbReference>
<evidence type="ECO:0000256" key="4">
    <source>
        <dbReference type="ARBA" id="ARBA00022679"/>
    </source>
</evidence>
<keyword evidence="5" id="KW-0547">Nucleotide-binding</keyword>
<feature type="domain" description="Histidine kinase" evidence="9">
    <location>
        <begin position="56"/>
        <end position="272"/>
    </location>
</feature>
<keyword evidence="10" id="KW-0614">Plasmid</keyword>
<evidence type="ECO:0000313" key="11">
    <source>
        <dbReference type="Proteomes" id="UP000322822"/>
    </source>
</evidence>
<organism evidence="10 11">
    <name type="scientific">Cupriavidus pauculus</name>
    <dbReference type="NCBI Taxonomy" id="82633"/>
    <lineage>
        <taxon>Bacteria</taxon>
        <taxon>Pseudomonadati</taxon>
        <taxon>Pseudomonadota</taxon>
        <taxon>Betaproteobacteria</taxon>
        <taxon>Burkholderiales</taxon>
        <taxon>Burkholderiaceae</taxon>
        <taxon>Cupriavidus</taxon>
    </lineage>
</organism>
<dbReference type="PANTHER" id="PTHR43065">
    <property type="entry name" value="SENSOR HISTIDINE KINASE"/>
    <property type="match status" value="1"/>
</dbReference>